<dbReference type="Gramene" id="ONIVA05G27210.1">
    <property type="protein sequence ID" value="ONIVA05G27210.1"/>
    <property type="gene ID" value="ONIVA05G27210"/>
</dbReference>
<organism evidence="1">
    <name type="scientific">Oryza nivara</name>
    <name type="common">Indian wild rice</name>
    <name type="synonym">Oryza sativa f. spontanea</name>
    <dbReference type="NCBI Taxonomy" id="4536"/>
    <lineage>
        <taxon>Eukaryota</taxon>
        <taxon>Viridiplantae</taxon>
        <taxon>Streptophyta</taxon>
        <taxon>Embryophyta</taxon>
        <taxon>Tracheophyta</taxon>
        <taxon>Spermatophyta</taxon>
        <taxon>Magnoliopsida</taxon>
        <taxon>Liliopsida</taxon>
        <taxon>Poales</taxon>
        <taxon>Poaceae</taxon>
        <taxon>BOP clade</taxon>
        <taxon>Oryzoideae</taxon>
        <taxon>Oryzeae</taxon>
        <taxon>Oryzinae</taxon>
        <taxon>Oryza</taxon>
    </lineage>
</organism>
<dbReference type="EnsemblPlants" id="ONIVA05G27210.1">
    <property type="protein sequence ID" value="ONIVA05G27210.1"/>
    <property type="gene ID" value="ONIVA05G27210"/>
</dbReference>
<evidence type="ECO:0000313" key="2">
    <source>
        <dbReference type="Proteomes" id="UP000006591"/>
    </source>
</evidence>
<dbReference type="Proteomes" id="UP000006591">
    <property type="component" value="Chromosome 5"/>
</dbReference>
<evidence type="ECO:0000313" key="1">
    <source>
        <dbReference type="EnsemblPlants" id="ONIVA05G27210.1"/>
    </source>
</evidence>
<sequence>MAESLFLAPFKRTLTLLSTPTTTTYPVCLPPLRFSKEAMRKLMGEEAHYRPSFADIEDEDFQCWLNIGLWEYQPRWCKRIKEEDNELVEMESGWAEHHLESFDTKQNLAAYVRALRSCWGFSYEDRLKPHIPVATDRVLPLSLASSYKGMRLVTLQSKEKAARLKSLRAMNKTVENMRTKIGMKNNVIRKLPKNCPY</sequence>
<dbReference type="eggNOG" id="KOG2785">
    <property type="taxonomic scope" value="Eukaryota"/>
</dbReference>
<keyword evidence="2" id="KW-1185">Reference proteome</keyword>
<reference evidence="1" key="2">
    <citation type="submission" date="2018-04" db="EMBL/GenBank/DDBJ databases">
        <title>OnivRS2 (Oryza nivara Reference Sequence Version 2).</title>
        <authorList>
            <person name="Zhang J."/>
            <person name="Kudrna D."/>
            <person name="Lee S."/>
            <person name="Talag J."/>
            <person name="Rajasekar S."/>
            <person name="Welchert J."/>
            <person name="Hsing Y.-I."/>
            <person name="Wing R.A."/>
        </authorList>
    </citation>
    <scope>NUCLEOTIDE SEQUENCE [LARGE SCALE GENOMIC DNA]</scope>
    <source>
        <strain evidence="1">SL10</strain>
    </source>
</reference>
<dbReference type="AlphaFoldDB" id="A0A0E0HI85"/>
<dbReference type="STRING" id="4536.A0A0E0HI85"/>
<proteinExistence type="predicted"/>
<accession>A0A0E0HI85</accession>
<dbReference type="OMA" id="PRWCKRI"/>
<reference evidence="1" key="1">
    <citation type="submission" date="2015-04" db="UniProtKB">
        <authorList>
            <consortium name="EnsemblPlants"/>
        </authorList>
    </citation>
    <scope>IDENTIFICATION</scope>
    <source>
        <strain evidence="1">SL10</strain>
    </source>
</reference>
<name>A0A0E0HI85_ORYNI</name>
<protein>
    <submittedName>
        <fullName evidence="1">Uncharacterized protein</fullName>
    </submittedName>
</protein>